<proteinExistence type="predicted"/>
<protein>
    <submittedName>
        <fullName evidence="2">Uncharacterized protein</fullName>
    </submittedName>
</protein>
<evidence type="ECO:0000256" key="1">
    <source>
        <dbReference type="SAM" id="MobiDB-lite"/>
    </source>
</evidence>
<accession>A0A8H7XIU9</accession>
<gene>
    <name evidence="3" type="ORF">JR316_006336</name>
    <name evidence="2" type="ORF">JR316_012618</name>
</gene>
<sequence length="414" mass="45372">MPYLTPKSGPSTGTVESSITVNECKTSDAQEVPAITACPVPEKSILIDTGELESIKSSSYPLVKLEVEKINDATAGRLATSLLGHVLFLKNQVPFPVMQLGRLPGGKMNTRAAKQRTELLASYDTISSHLDTTFSALSTALARCAGQNSKLAQVHLAILVGPSVTTAKSRLFLGIDGLEQSIWGVRDERTISRDHAEIAEDEREDVQADKSDEGDSVEDNDESDDIPEDSEDDDSEETSSEEESESESEEEENGDKSIGEDPPPPLYVSRAEELQFLQKAERLLSRTLAAADAEGCGISSELAPTQTHVLIRAPRRFSHPAWLPQQNVSNSLDTSLHDFLNNSGLQTAENQSINRPKHTKKTKVEGVWITTRQGIQPSAFLRESLSVSSTGLDLEDDEMIWWSWDGKFQGFSDW</sequence>
<organism evidence="2">
    <name type="scientific">Psilocybe cubensis</name>
    <name type="common">Psychedelic mushroom</name>
    <name type="synonym">Stropharia cubensis</name>
    <dbReference type="NCBI Taxonomy" id="181762"/>
    <lineage>
        <taxon>Eukaryota</taxon>
        <taxon>Fungi</taxon>
        <taxon>Dikarya</taxon>
        <taxon>Basidiomycota</taxon>
        <taxon>Agaricomycotina</taxon>
        <taxon>Agaricomycetes</taxon>
        <taxon>Agaricomycetidae</taxon>
        <taxon>Agaricales</taxon>
        <taxon>Agaricineae</taxon>
        <taxon>Strophariaceae</taxon>
        <taxon>Psilocybe</taxon>
    </lineage>
</organism>
<feature type="region of interest" description="Disordered" evidence="1">
    <location>
        <begin position="194"/>
        <end position="267"/>
    </location>
</feature>
<dbReference type="OrthoDB" id="2387165at2759"/>
<dbReference type="Gene3D" id="3.30.900.20">
    <property type="match status" value="1"/>
</dbReference>
<comment type="caution">
    <text evidence="2">The sequence shown here is derived from an EMBL/GenBank/DDBJ whole genome shotgun (WGS) entry which is preliminary data.</text>
</comment>
<evidence type="ECO:0000313" key="2">
    <source>
        <dbReference type="EMBL" id="KAG5162295.1"/>
    </source>
</evidence>
<dbReference type="AlphaFoldDB" id="A0A8H7XIU9"/>
<dbReference type="EMBL" id="JAFIQS010000019">
    <property type="protein sequence ID" value="KAG5162295.1"/>
    <property type="molecule type" value="Genomic_DNA"/>
</dbReference>
<feature type="compositionally biased region" description="Acidic residues" evidence="1">
    <location>
        <begin position="214"/>
        <end position="253"/>
    </location>
</feature>
<dbReference type="EMBL" id="JAFIQS010000005">
    <property type="protein sequence ID" value="KAG5169776.1"/>
    <property type="molecule type" value="Genomic_DNA"/>
</dbReference>
<name>A0A8H7XIU9_PSICU</name>
<evidence type="ECO:0000313" key="3">
    <source>
        <dbReference type="EMBL" id="KAG5169776.1"/>
    </source>
</evidence>
<reference evidence="2" key="1">
    <citation type="submission" date="2021-02" db="EMBL/GenBank/DDBJ databases">
        <title>Psilocybe cubensis genome.</title>
        <authorList>
            <person name="Mckernan K.J."/>
            <person name="Crawford S."/>
            <person name="Trippe A."/>
            <person name="Kane L.T."/>
            <person name="Mclaughlin S."/>
        </authorList>
    </citation>
    <scope>NUCLEOTIDE SEQUENCE [LARGE SCALE GENOMIC DNA]</scope>
    <source>
        <strain evidence="2">MGC-MH-2018</strain>
    </source>
</reference>
<dbReference type="InterPro" id="IPR053729">
    <property type="entry name" value="MAD2L1BP_domain_sf"/>
</dbReference>